<organism evidence="1 2">
    <name type="scientific">[Clostridium] leptum DSM 753</name>
    <dbReference type="NCBI Taxonomy" id="428125"/>
    <lineage>
        <taxon>Bacteria</taxon>
        <taxon>Bacillati</taxon>
        <taxon>Bacillota</taxon>
        <taxon>Clostridia</taxon>
        <taxon>Eubacteriales</taxon>
        <taxon>Oscillospiraceae</taxon>
        <taxon>Oscillospiraceae incertae sedis</taxon>
    </lineage>
</organism>
<evidence type="ECO:0000313" key="2">
    <source>
        <dbReference type="Proteomes" id="UP000003490"/>
    </source>
</evidence>
<dbReference type="HOGENOM" id="CLU_3151280_0_0_9"/>
<dbReference type="Proteomes" id="UP000003490">
    <property type="component" value="Unassembled WGS sequence"/>
</dbReference>
<gene>
    <name evidence="1" type="ORF">CLOLEP_00605</name>
</gene>
<comment type="caution">
    <text evidence="1">The sequence shown here is derived from an EMBL/GenBank/DDBJ whole genome shotgun (WGS) entry which is preliminary data.</text>
</comment>
<dbReference type="AlphaFoldDB" id="A7VPX8"/>
<protein>
    <submittedName>
        <fullName evidence="1">Uncharacterized protein</fullName>
    </submittedName>
</protein>
<name>A7VPX8_9FIRM</name>
<proteinExistence type="predicted"/>
<reference evidence="1 2" key="1">
    <citation type="submission" date="2007-08" db="EMBL/GenBank/DDBJ databases">
        <title>Draft genome sequence of Clostridium leptum (DSM 753).</title>
        <authorList>
            <person name="Sudarsanam P."/>
            <person name="Ley R."/>
            <person name="Guruge J."/>
            <person name="Turnbaugh P.J."/>
            <person name="Mahowald M."/>
            <person name="Liep D."/>
            <person name="Gordon J."/>
        </authorList>
    </citation>
    <scope>NUCLEOTIDE SEQUENCE [LARGE SCALE GENOMIC DNA]</scope>
    <source>
        <strain evidence="1 2">DSM 753</strain>
    </source>
</reference>
<accession>A7VPX8</accession>
<sequence length="48" mass="5526">MALKAQKVRMNTKNCDKIVVRLSNIVWKKFINPKSKGTLNKMRIPGPE</sequence>
<dbReference type="EMBL" id="ABCB02000014">
    <property type="protein sequence ID" value="EDO62483.1"/>
    <property type="molecule type" value="Genomic_DNA"/>
</dbReference>
<evidence type="ECO:0000313" key="1">
    <source>
        <dbReference type="EMBL" id="EDO62483.1"/>
    </source>
</evidence>
<reference evidence="1 2" key="2">
    <citation type="submission" date="2007-08" db="EMBL/GenBank/DDBJ databases">
        <authorList>
            <person name="Fulton L."/>
            <person name="Clifton S."/>
            <person name="Fulton B."/>
            <person name="Xu J."/>
            <person name="Minx P."/>
            <person name="Pepin K.H."/>
            <person name="Johnson M."/>
            <person name="Thiruvilangam P."/>
            <person name="Bhonagiri V."/>
            <person name="Nash W.E."/>
            <person name="Wang C."/>
            <person name="Mardis E.R."/>
            <person name="Wilson R.K."/>
        </authorList>
    </citation>
    <scope>NUCLEOTIDE SEQUENCE [LARGE SCALE GENOMIC DNA]</scope>
    <source>
        <strain evidence="1 2">DSM 753</strain>
    </source>
</reference>